<keyword evidence="2" id="KW-1185">Reference proteome</keyword>
<gene>
    <name evidence="1" type="ORF">LK03_11395</name>
</gene>
<evidence type="ECO:0008006" key="3">
    <source>
        <dbReference type="Google" id="ProtNLM"/>
    </source>
</evidence>
<reference evidence="1 2" key="1">
    <citation type="submission" date="2014-09" db="EMBL/GenBank/DDBJ databases">
        <authorList>
            <person name="Chan K.-G."/>
        </authorList>
    </citation>
    <scope>NUCLEOTIDE SEQUENCE [LARGE SCALE GENOMIC DNA]</scope>
    <source>
        <strain evidence="1 2">ND07</strain>
    </source>
</reference>
<evidence type="ECO:0000313" key="1">
    <source>
        <dbReference type="EMBL" id="AIR89856.1"/>
    </source>
</evidence>
<dbReference type="KEGG" id="psw:LK03_11395"/>
<dbReference type="InterPro" id="IPR018724">
    <property type="entry name" value="2OG-Fe_dioxygenase"/>
</dbReference>
<dbReference type="Pfam" id="PF10014">
    <property type="entry name" value="2OG-Fe_Oxy_2"/>
    <property type="match status" value="1"/>
</dbReference>
<accession>A0A089WMM9</accession>
<dbReference type="STRING" id="157783.LK03_11395"/>
<protein>
    <recommendedName>
        <fullName evidence="3">2OG-Fe dioxygenase family protein</fullName>
    </recommendedName>
</protein>
<evidence type="ECO:0000313" key="2">
    <source>
        <dbReference type="Proteomes" id="UP000029493"/>
    </source>
</evidence>
<dbReference type="Gene3D" id="2.60.120.620">
    <property type="entry name" value="q2cbj1_9rhob like domain"/>
    <property type="match status" value="1"/>
</dbReference>
<dbReference type="Proteomes" id="UP000029493">
    <property type="component" value="Chromosome"/>
</dbReference>
<organism evidence="1 2">
    <name type="scientific">Pseudomonas cremoricolorata</name>
    <dbReference type="NCBI Taxonomy" id="157783"/>
    <lineage>
        <taxon>Bacteria</taxon>
        <taxon>Pseudomonadati</taxon>
        <taxon>Pseudomonadota</taxon>
        <taxon>Gammaproteobacteria</taxon>
        <taxon>Pseudomonadales</taxon>
        <taxon>Pseudomonadaceae</taxon>
        <taxon>Pseudomonas</taxon>
    </lineage>
</organism>
<sequence>MLMTLHATYDKAIFGLKNNRFVTGSTNQLLATDFATSPSWPAFQDYWNHLELDKFMNDGGKYRYRRFGRFKWFADGNRLEQQAHTPYSQPEYFNPLNGGMERHFAPVTEDMANNWVLRTLLLELANSYAQIEDVQSWKINTYFNRIITTADMQGSPVPEGRHRDGVKFSCLFMADCQSIAGGETTLFDIMHQQPIHVGTLAAAGQMLVFRDDTVFHDTTPIKISGEAQQGHRDLLVIEFY</sequence>
<proteinExistence type="predicted"/>
<dbReference type="OrthoDB" id="6681382at2"/>
<dbReference type="GO" id="GO:0051213">
    <property type="term" value="F:dioxygenase activity"/>
    <property type="evidence" value="ECO:0007669"/>
    <property type="project" value="InterPro"/>
</dbReference>
<dbReference type="eggNOG" id="COG4340">
    <property type="taxonomic scope" value="Bacteria"/>
</dbReference>
<name>A0A089WMM9_9PSED</name>
<dbReference type="EMBL" id="CP009455">
    <property type="protein sequence ID" value="AIR89856.1"/>
    <property type="molecule type" value="Genomic_DNA"/>
</dbReference>
<dbReference type="AlphaFoldDB" id="A0A089WMM9"/>